<evidence type="ECO:0000313" key="4">
    <source>
        <dbReference type="Proteomes" id="UP000677228"/>
    </source>
</evidence>
<feature type="non-terminal residue" evidence="2">
    <location>
        <position position="1"/>
    </location>
</feature>
<feature type="compositionally biased region" description="Low complexity" evidence="1">
    <location>
        <begin position="155"/>
        <end position="170"/>
    </location>
</feature>
<comment type="caution">
    <text evidence="2">The sequence shown here is derived from an EMBL/GenBank/DDBJ whole genome shotgun (WGS) entry which is preliminary data.</text>
</comment>
<gene>
    <name evidence="2" type="ORF">OVA965_LOCUS14794</name>
    <name evidence="3" type="ORF">TMI583_LOCUS14798</name>
</gene>
<proteinExistence type="predicted"/>
<dbReference type="Proteomes" id="UP000677228">
    <property type="component" value="Unassembled WGS sequence"/>
</dbReference>
<sequence length="753" mass="87168">THIPLQLTIELADVINNDPQLNYPDLSEHIIHHIESTFFLLFSAEDKTILNDQCKTSIRLIKFHAKSRSKKQKVTPKSYTKTTFILKTDNLTSTIQTATTKLLDPLFSTIRIPSSRVILTPQRYNFQKSTASTNNTNAEFSSTIASVTSLSSVTLPSSRPLSPSSQSFSFNLGNSPEQRRKRVRLQRDSIDEYFEKRLHTTPPSSTTSSVLHSYTLRPKSNQIHSITDDYLHPSDIDDTLLTTITASSSLPTEVIPNDNNDVFHWKLKHNISDHAVSELHQMNNTMPSVWTIRNIRQKMNKNINVINTEFGSYIRIEDAIKTLIHTNRTSLSKVRRSITIRLSIDGTQVGEKLKLLVLCVSCPQFSSSTQQISSRLLPIGLFRIEEENYDTVKQVIPDELINGIQQNRRLYINGEEFSIKFKLACDYKMLLILFGLNAVSGKYFCPWCKVSKSTIKQLGTFSGYDITRGARSMEEGDNEMKKPETKRQYGYKRYPIFGNRFSFQDARPDLFHFEHRIHDILTKHILGLLNETYDMDNIKETEELLYELHSISKDQKAGIKFEIKNGNLELKGRCTNGIQRKFFKDIPLGRVLYNNPQQTLDIMQLLQNFYQLLSLYSERQSSQHYFTHLKQTSVMWVKQFASIFGDSYVTPYMHVLCDHMSEFQEKDEDDELSCFNLQGAEKYNDLSTTDYFRSTNKHHNSLEQMIKKRFQQYYVLLDTNETQALFTDINSTFSNNLFHDTTSIYINLHYQRT</sequence>
<evidence type="ECO:0000313" key="2">
    <source>
        <dbReference type="EMBL" id="CAF1005883.1"/>
    </source>
</evidence>
<name>A0A8S2DY40_9BILA</name>
<dbReference type="EMBL" id="CAJNOK010006508">
    <property type="protein sequence ID" value="CAF1005883.1"/>
    <property type="molecule type" value="Genomic_DNA"/>
</dbReference>
<dbReference type="EMBL" id="CAJOBA010006516">
    <property type="protein sequence ID" value="CAF3775004.1"/>
    <property type="molecule type" value="Genomic_DNA"/>
</dbReference>
<feature type="region of interest" description="Disordered" evidence="1">
    <location>
        <begin position="155"/>
        <end position="181"/>
    </location>
</feature>
<evidence type="ECO:0000256" key="1">
    <source>
        <dbReference type="SAM" id="MobiDB-lite"/>
    </source>
</evidence>
<dbReference type="Proteomes" id="UP000682733">
    <property type="component" value="Unassembled WGS sequence"/>
</dbReference>
<accession>A0A8S2DY40</accession>
<dbReference type="PANTHER" id="PTHR31424">
    <property type="entry name" value="PROTEIN CBG23806"/>
    <property type="match status" value="1"/>
</dbReference>
<dbReference type="PANTHER" id="PTHR31424:SF3">
    <property type="entry name" value="RING-TYPE DOMAIN-CONTAINING PROTEIN"/>
    <property type="match status" value="1"/>
</dbReference>
<evidence type="ECO:0000313" key="3">
    <source>
        <dbReference type="EMBL" id="CAF3775004.1"/>
    </source>
</evidence>
<organism evidence="2 4">
    <name type="scientific">Didymodactylos carnosus</name>
    <dbReference type="NCBI Taxonomy" id="1234261"/>
    <lineage>
        <taxon>Eukaryota</taxon>
        <taxon>Metazoa</taxon>
        <taxon>Spiralia</taxon>
        <taxon>Gnathifera</taxon>
        <taxon>Rotifera</taxon>
        <taxon>Eurotatoria</taxon>
        <taxon>Bdelloidea</taxon>
        <taxon>Philodinida</taxon>
        <taxon>Philodinidae</taxon>
        <taxon>Didymodactylos</taxon>
    </lineage>
</organism>
<protein>
    <submittedName>
        <fullName evidence="2">Uncharacterized protein</fullName>
    </submittedName>
</protein>
<dbReference type="AlphaFoldDB" id="A0A8S2DY40"/>
<reference evidence="2" key="1">
    <citation type="submission" date="2021-02" db="EMBL/GenBank/DDBJ databases">
        <authorList>
            <person name="Nowell W R."/>
        </authorList>
    </citation>
    <scope>NUCLEOTIDE SEQUENCE</scope>
</reference>